<accession>A0A1M6H7P9</accession>
<evidence type="ECO:0000313" key="5">
    <source>
        <dbReference type="Proteomes" id="UP000184387"/>
    </source>
</evidence>
<dbReference type="GO" id="GO:0008483">
    <property type="term" value="F:transaminase activity"/>
    <property type="evidence" value="ECO:0007669"/>
    <property type="project" value="InterPro"/>
</dbReference>
<dbReference type="InterPro" id="IPR015424">
    <property type="entry name" value="PyrdxlP-dep_Trfase"/>
</dbReference>
<evidence type="ECO:0000256" key="2">
    <source>
        <dbReference type="ARBA" id="ARBA00022898"/>
    </source>
</evidence>
<evidence type="ECO:0000256" key="3">
    <source>
        <dbReference type="RuleBase" id="RU003560"/>
    </source>
</evidence>
<dbReference type="Proteomes" id="UP000184387">
    <property type="component" value="Unassembled WGS sequence"/>
</dbReference>
<dbReference type="InterPro" id="IPR005814">
    <property type="entry name" value="Aminotrans_3"/>
</dbReference>
<organism evidence="4 5">
    <name type="scientific">Muricoccus roseus</name>
    <dbReference type="NCBI Taxonomy" id="198092"/>
    <lineage>
        <taxon>Bacteria</taxon>
        <taxon>Pseudomonadati</taxon>
        <taxon>Pseudomonadota</taxon>
        <taxon>Alphaproteobacteria</taxon>
        <taxon>Acetobacterales</taxon>
        <taxon>Roseomonadaceae</taxon>
        <taxon>Muricoccus</taxon>
    </lineage>
</organism>
<dbReference type="GO" id="GO:0030170">
    <property type="term" value="F:pyridoxal phosphate binding"/>
    <property type="evidence" value="ECO:0007669"/>
    <property type="project" value="InterPro"/>
</dbReference>
<dbReference type="EMBL" id="FQZF01000009">
    <property type="protein sequence ID" value="SHJ18196.1"/>
    <property type="molecule type" value="Genomic_DNA"/>
</dbReference>
<dbReference type="InterPro" id="IPR015421">
    <property type="entry name" value="PyrdxlP-dep_Trfase_major"/>
</dbReference>
<reference evidence="4 5" key="1">
    <citation type="submission" date="2016-11" db="EMBL/GenBank/DDBJ databases">
        <authorList>
            <person name="Jaros S."/>
            <person name="Januszkiewicz K."/>
            <person name="Wedrychowicz H."/>
        </authorList>
    </citation>
    <scope>NUCLEOTIDE SEQUENCE [LARGE SCALE GENOMIC DNA]</scope>
    <source>
        <strain evidence="4 5">DSM 14916</strain>
    </source>
</reference>
<name>A0A1M6H7P9_9PROT</name>
<keyword evidence="2 3" id="KW-0663">Pyridoxal phosphate</keyword>
<gene>
    <name evidence="4" type="ORF">SAMN02745194_01962</name>
</gene>
<dbReference type="STRING" id="198092.SAMN02745194_01962"/>
<protein>
    <submittedName>
        <fullName evidence="4">Glutamate-1-semialdehyde 2,1-aminomutase</fullName>
    </submittedName>
</protein>
<dbReference type="Gene3D" id="3.90.1150.10">
    <property type="entry name" value="Aspartate Aminotransferase, domain 1"/>
    <property type="match status" value="1"/>
</dbReference>
<dbReference type="AlphaFoldDB" id="A0A1M6H7P9"/>
<dbReference type="RefSeq" id="WP_073134061.1">
    <property type="nucleotide sequence ID" value="NZ_FQZF01000009.1"/>
</dbReference>
<comment type="similarity">
    <text evidence="3">Belongs to the class-III pyridoxal-phosphate-dependent aminotransferase family.</text>
</comment>
<dbReference type="Gene3D" id="3.40.640.10">
    <property type="entry name" value="Type I PLP-dependent aspartate aminotransferase-like (Major domain)"/>
    <property type="match status" value="1"/>
</dbReference>
<keyword evidence="5" id="KW-1185">Reference proteome</keyword>
<dbReference type="Pfam" id="PF00202">
    <property type="entry name" value="Aminotran_3"/>
    <property type="match status" value="1"/>
</dbReference>
<sequence length="441" mass="46034">MSATALRRNLTPTDAVAEARARYAAARPESAAIHAQARGRLAGGNTRSVLFYAPFPTAMERGEGCWLLDVDGNRYLDLCGEYTAGLLGHTDARVAAAVARAMDGGISLAGVGRAEGAFAALMCERFPVLERVRFTNSGTEANLLALAAARAFTGRTAVMAFEGGYHGGVLSYTAGQNPVNMPVPTLLVPYNDIEAARTMLRKRGGEIAAVIVEPMLGSGGCIPAAPGFLAMLREETAACGALLICDEVMTSRHGPSGAAALAGVRPDLATFGKWIAGGLTAGAFGGREAVMAVFDGHRPGSLPHAGTFNNNVLSMAAGPVALAEAFPPARAETLFAFGESLRARLNAVFREAGVPACFTGMGSMMTVHFRDPPPDRPYAEGPEEAALRELFFFDMLEAGIYLARRGMVALSLPVGPAEADRFVEAVTGFVAERGPLLRGAA</sequence>
<proteinExistence type="inferred from homology"/>
<dbReference type="PANTHER" id="PTHR43713">
    <property type="entry name" value="GLUTAMATE-1-SEMIALDEHYDE 2,1-AMINOMUTASE"/>
    <property type="match status" value="1"/>
</dbReference>
<dbReference type="InterPro" id="IPR015422">
    <property type="entry name" value="PyrdxlP-dep_Trfase_small"/>
</dbReference>
<dbReference type="OrthoDB" id="9801052at2"/>
<dbReference type="PANTHER" id="PTHR43713:SF3">
    <property type="entry name" value="GLUTAMATE-1-SEMIALDEHYDE 2,1-AMINOMUTASE 1, CHLOROPLASTIC-RELATED"/>
    <property type="match status" value="1"/>
</dbReference>
<comment type="cofactor">
    <cofactor evidence="1">
        <name>pyridoxal 5'-phosphate</name>
        <dbReference type="ChEBI" id="CHEBI:597326"/>
    </cofactor>
</comment>
<evidence type="ECO:0000256" key="1">
    <source>
        <dbReference type="ARBA" id="ARBA00001933"/>
    </source>
</evidence>
<dbReference type="SUPFAM" id="SSF53383">
    <property type="entry name" value="PLP-dependent transferases"/>
    <property type="match status" value="1"/>
</dbReference>
<evidence type="ECO:0000313" key="4">
    <source>
        <dbReference type="EMBL" id="SHJ18196.1"/>
    </source>
</evidence>